<gene>
    <name evidence="2" type="primary">anmK</name>
    <name evidence="3" type="ORF">F0357_18450</name>
</gene>
<protein>
    <recommendedName>
        <fullName evidence="2">Anhydro-N-acetylmuramic acid kinase</fullName>
        <ecNumber evidence="2">2.7.1.170</ecNumber>
    </recommendedName>
    <alternativeName>
        <fullName evidence="2">AnhMurNAc kinase</fullName>
    </alternativeName>
</protein>
<evidence type="ECO:0000256" key="1">
    <source>
        <dbReference type="ARBA" id="ARBA00023277"/>
    </source>
</evidence>
<keyword evidence="2" id="KW-0067">ATP-binding</keyword>
<proteinExistence type="inferred from homology"/>
<dbReference type="InterPro" id="IPR005338">
    <property type="entry name" value="Anhydro_N_Ac-Mur_kinase"/>
</dbReference>
<name>A0A6A7Y9B8_9HYPH</name>
<dbReference type="HAMAP" id="MF_01270">
    <property type="entry name" value="AnhMurNAc_kinase"/>
    <property type="match status" value="1"/>
</dbReference>
<comment type="similarity">
    <text evidence="2">Belongs to the anhydro-N-acetylmuramic acid kinase family.</text>
</comment>
<dbReference type="Proteomes" id="UP000332515">
    <property type="component" value="Unassembled WGS sequence"/>
</dbReference>
<dbReference type="GO" id="GO:0009254">
    <property type="term" value="P:peptidoglycan turnover"/>
    <property type="evidence" value="ECO:0007669"/>
    <property type="project" value="UniProtKB-UniRule"/>
</dbReference>
<dbReference type="SUPFAM" id="SSF53067">
    <property type="entry name" value="Actin-like ATPase domain"/>
    <property type="match status" value="1"/>
</dbReference>
<accession>A0A6A7Y9B8</accession>
<dbReference type="EC" id="2.7.1.170" evidence="2"/>
<feature type="binding site" evidence="2">
    <location>
        <begin position="39"/>
        <end position="46"/>
    </location>
    <ligand>
        <name>ATP</name>
        <dbReference type="ChEBI" id="CHEBI:30616"/>
    </ligand>
</feature>
<dbReference type="UniPathway" id="UPA00544"/>
<dbReference type="GO" id="GO:0097175">
    <property type="term" value="P:1,6-anhydro-N-acetyl-beta-muramic acid catabolic process"/>
    <property type="evidence" value="ECO:0007669"/>
    <property type="project" value="UniProtKB-UniRule"/>
</dbReference>
<dbReference type="EMBL" id="VWNA01000001">
    <property type="protein sequence ID" value="MQT14598.1"/>
    <property type="molecule type" value="Genomic_DNA"/>
</dbReference>
<reference evidence="3 4" key="1">
    <citation type="submission" date="2019-09" db="EMBL/GenBank/DDBJ databases">
        <title>Segnochrobactrum spirostomi gen. nov., sp. nov., isolated from the ciliate Spirostomum cf. yagiui and description of a novel family, Segnochrobactraceae fam. nov. within the order Rhizobiales of the class Alphaproteobacteria.</title>
        <authorList>
            <person name="Akter S."/>
            <person name="Shazib S.U.A."/>
            <person name="Shin M.K."/>
        </authorList>
    </citation>
    <scope>NUCLEOTIDE SEQUENCE [LARGE SCALE GENOMIC DNA]</scope>
    <source>
        <strain evidence="3 4">Sp-1</strain>
    </source>
</reference>
<keyword evidence="1 2" id="KW-0119">Carbohydrate metabolism</keyword>
<dbReference type="GO" id="GO:0005524">
    <property type="term" value="F:ATP binding"/>
    <property type="evidence" value="ECO:0007669"/>
    <property type="project" value="UniProtKB-UniRule"/>
</dbReference>
<dbReference type="UniPathway" id="UPA00343"/>
<comment type="function">
    <text evidence="2">Catalyzes the specific phosphorylation of 1,6-anhydro-N-acetylmuramic acid (anhMurNAc) with the simultaneous cleavage of the 1,6-anhydro ring, generating MurNAc-6-P. Is required for the utilization of anhMurNAc either imported from the medium or derived from its own cell wall murein, and thus plays a role in cell wall recycling.</text>
</comment>
<dbReference type="Pfam" id="PF03702">
    <property type="entry name" value="AnmK"/>
    <property type="match status" value="1"/>
</dbReference>
<dbReference type="GO" id="GO:0016773">
    <property type="term" value="F:phosphotransferase activity, alcohol group as acceptor"/>
    <property type="evidence" value="ECO:0007669"/>
    <property type="project" value="UniProtKB-UniRule"/>
</dbReference>
<dbReference type="PANTHER" id="PTHR30605">
    <property type="entry name" value="ANHYDRO-N-ACETYLMURAMIC ACID KINASE"/>
    <property type="match status" value="1"/>
</dbReference>
<evidence type="ECO:0000313" key="3">
    <source>
        <dbReference type="EMBL" id="MQT14598.1"/>
    </source>
</evidence>
<keyword evidence="2 3" id="KW-0418">Kinase</keyword>
<evidence type="ECO:0000313" key="4">
    <source>
        <dbReference type="Proteomes" id="UP000332515"/>
    </source>
</evidence>
<comment type="pathway">
    <text evidence="2">Amino-sugar metabolism; 1,6-anhydro-N-acetylmuramate degradation.</text>
</comment>
<dbReference type="Gene3D" id="3.30.420.40">
    <property type="match status" value="2"/>
</dbReference>
<dbReference type="NCBIfam" id="NF007141">
    <property type="entry name" value="PRK09585.1-5"/>
    <property type="match status" value="1"/>
</dbReference>
<organism evidence="3 4">
    <name type="scientific">Segnochrobactrum spirostomi</name>
    <dbReference type="NCBI Taxonomy" id="2608987"/>
    <lineage>
        <taxon>Bacteria</taxon>
        <taxon>Pseudomonadati</taxon>
        <taxon>Pseudomonadota</taxon>
        <taxon>Alphaproteobacteria</taxon>
        <taxon>Hyphomicrobiales</taxon>
        <taxon>Segnochrobactraceae</taxon>
        <taxon>Segnochrobactrum</taxon>
    </lineage>
</organism>
<dbReference type="GO" id="GO:0016301">
    <property type="term" value="F:kinase activity"/>
    <property type="evidence" value="ECO:0007669"/>
    <property type="project" value="UniProtKB-KW"/>
</dbReference>
<keyword evidence="4" id="KW-1185">Reference proteome</keyword>
<dbReference type="AlphaFoldDB" id="A0A6A7Y9B8"/>
<keyword evidence="2 3" id="KW-0808">Transferase</keyword>
<dbReference type="InterPro" id="IPR043129">
    <property type="entry name" value="ATPase_NBD"/>
</dbReference>
<keyword evidence="2" id="KW-0547">Nucleotide-binding</keyword>
<comment type="caution">
    <text evidence="3">The sequence shown here is derived from an EMBL/GenBank/DDBJ whole genome shotgun (WGS) entry which is preliminary data.</text>
</comment>
<sequence length="400" mass="41016">MPFWRRKLRRSFGVASPIGVLTVTQAVNRLVRAVGLMSGTSMDAVDVALIETDGEGIVRRLAAGERPYRDDERAAIRAALPVAAGLADRAARPDALARAERIVTEVHAEAVETFLADHAIDPATIDVVGFHGQTVFHAPERALTIQIGDGPALAARLGIDVVYDLRAADMLAGGQGAPLVPAYHRALAEAAGLDLPVVLLNLGGVGNITFVGADGTLIAFDTGPANALVDDLLLERLGRPMDEGGRIAAAGHVDSAALAALLDHPYFAAPLPKSLDRNAFSRAPVAALSTEDAAATLVAFTAETVAAGLRLVPQAPNRIVVCGGGARNPTLLAAVAAATGVATTTADALGWSSAAMEAEAFGYLAVRSLKGLPLTFPGTTGVAAPTLGGVLVRTPRRAAA</sequence>
<comment type="pathway">
    <text evidence="2">Cell wall biogenesis; peptidoglycan recycling.</text>
</comment>
<dbReference type="GO" id="GO:0006040">
    <property type="term" value="P:amino sugar metabolic process"/>
    <property type="evidence" value="ECO:0007669"/>
    <property type="project" value="InterPro"/>
</dbReference>
<dbReference type="PANTHER" id="PTHR30605:SF0">
    <property type="entry name" value="ANHYDRO-N-ACETYLMURAMIC ACID KINASE"/>
    <property type="match status" value="1"/>
</dbReference>
<comment type="catalytic activity">
    <reaction evidence="2">
        <text>1,6-anhydro-N-acetyl-beta-muramate + ATP + H2O = N-acetyl-D-muramate 6-phosphate + ADP + H(+)</text>
        <dbReference type="Rhea" id="RHEA:24952"/>
        <dbReference type="ChEBI" id="CHEBI:15377"/>
        <dbReference type="ChEBI" id="CHEBI:15378"/>
        <dbReference type="ChEBI" id="CHEBI:30616"/>
        <dbReference type="ChEBI" id="CHEBI:58690"/>
        <dbReference type="ChEBI" id="CHEBI:58722"/>
        <dbReference type="ChEBI" id="CHEBI:456216"/>
        <dbReference type="EC" id="2.7.1.170"/>
    </reaction>
</comment>
<evidence type="ECO:0000256" key="2">
    <source>
        <dbReference type="HAMAP-Rule" id="MF_01270"/>
    </source>
</evidence>